<evidence type="ECO:0000256" key="4">
    <source>
        <dbReference type="ARBA" id="ARBA00022801"/>
    </source>
</evidence>
<dbReference type="InterPro" id="IPR000326">
    <property type="entry name" value="PAP2/HPO"/>
</dbReference>
<feature type="transmembrane region" description="Helical" evidence="7">
    <location>
        <begin position="55"/>
        <end position="75"/>
    </location>
</feature>
<comment type="caution">
    <text evidence="9">The sequence shown here is derived from an EMBL/GenBank/DDBJ whole genome shotgun (WGS) entry which is preliminary data.</text>
</comment>
<accession>A0ABW4ID35</accession>
<dbReference type="RefSeq" id="WP_379662630.1">
    <property type="nucleotide sequence ID" value="NZ_JBHUDG010000015.1"/>
</dbReference>
<protein>
    <submittedName>
        <fullName evidence="9">Phosphatase PAP2 family protein</fullName>
    </submittedName>
</protein>
<organism evidence="9 10">
    <name type="scientific">Pseudopedobacter beijingensis</name>
    <dbReference type="NCBI Taxonomy" id="1207056"/>
    <lineage>
        <taxon>Bacteria</taxon>
        <taxon>Pseudomonadati</taxon>
        <taxon>Bacteroidota</taxon>
        <taxon>Sphingobacteriia</taxon>
        <taxon>Sphingobacteriales</taxon>
        <taxon>Sphingobacteriaceae</taxon>
        <taxon>Pseudopedobacter</taxon>
    </lineage>
</organism>
<gene>
    <name evidence="9" type="ORF">ACFSAH_10220</name>
</gene>
<evidence type="ECO:0000259" key="8">
    <source>
        <dbReference type="SMART" id="SM00014"/>
    </source>
</evidence>
<evidence type="ECO:0000256" key="5">
    <source>
        <dbReference type="ARBA" id="ARBA00022989"/>
    </source>
</evidence>
<keyword evidence="4" id="KW-0378">Hydrolase</keyword>
<dbReference type="CDD" id="cd01610">
    <property type="entry name" value="PAP2_like"/>
    <property type="match status" value="1"/>
</dbReference>
<dbReference type="EMBL" id="JBHUDG010000015">
    <property type="protein sequence ID" value="MFD1630254.1"/>
    <property type="molecule type" value="Genomic_DNA"/>
</dbReference>
<evidence type="ECO:0000313" key="9">
    <source>
        <dbReference type="EMBL" id="MFD1630254.1"/>
    </source>
</evidence>
<dbReference type="Pfam" id="PF01569">
    <property type="entry name" value="PAP2"/>
    <property type="match status" value="1"/>
</dbReference>
<dbReference type="InterPro" id="IPR036938">
    <property type="entry name" value="PAP2/HPO_sf"/>
</dbReference>
<dbReference type="Gene3D" id="1.20.144.10">
    <property type="entry name" value="Phosphatidic acid phosphatase type 2/haloperoxidase"/>
    <property type="match status" value="1"/>
</dbReference>
<dbReference type="SUPFAM" id="SSF48317">
    <property type="entry name" value="Acid phosphatase/Vanadium-dependent haloperoxidase"/>
    <property type="match status" value="1"/>
</dbReference>
<sequence>MERLKYLYTTNRPFFTCFMLWFILLTAVAFCIPKQYSFQIINSNNHPFADVFFTASTYTGDGLFVIAAAVICYLIRKRQIAFSLVGTYVFSGLICSVLKNTFQAYRPAMFFENLSTFHIVPWLPLAHHNSFPSGHTTSAFAMATTIALLSGNKKLGVVAICIAFLAGYSRVYLGQHFVEDIWFGSFLGVSTSCLYLLLLPYLSSKNLLKTNFPRPSIKL</sequence>
<evidence type="ECO:0000256" key="7">
    <source>
        <dbReference type="SAM" id="Phobius"/>
    </source>
</evidence>
<evidence type="ECO:0000256" key="1">
    <source>
        <dbReference type="ARBA" id="ARBA00004651"/>
    </source>
</evidence>
<feature type="domain" description="Phosphatidic acid phosphatase type 2/haloperoxidase" evidence="8">
    <location>
        <begin position="80"/>
        <end position="196"/>
    </location>
</feature>
<keyword evidence="6 7" id="KW-0472">Membrane</keyword>
<name>A0ABW4ID35_9SPHI</name>
<dbReference type="PANTHER" id="PTHR14969:SF62">
    <property type="entry name" value="DECAPRENYLPHOSPHORYL-5-PHOSPHORIBOSE PHOSPHATASE RV3807C-RELATED"/>
    <property type="match status" value="1"/>
</dbReference>
<reference evidence="10" key="1">
    <citation type="journal article" date="2019" name="Int. J. Syst. Evol. Microbiol.">
        <title>The Global Catalogue of Microorganisms (GCM) 10K type strain sequencing project: providing services to taxonomists for standard genome sequencing and annotation.</title>
        <authorList>
            <consortium name="The Broad Institute Genomics Platform"/>
            <consortium name="The Broad Institute Genome Sequencing Center for Infectious Disease"/>
            <person name="Wu L."/>
            <person name="Ma J."/>
        </authorList>
    </citation>
    <scope>NUCLEOTIDE SEQUENCE [LARGE SCALE GENOMIC DNA]</scope>
    <source>
        <strain evidence="10">CCUG 53762</strain>
    </source>
</reference>
<dbReference type="PANTHER" id="PTHR14969">
    <property type="entry name" value="SPHINGOSINE-1-PHOSPHATE PHOSPHOHYDROLASE"/>
    <property type="match status" value="1"/>
</dbReference>
<keyword evidence="3 7" id="KW-0812">Transmembrane</keyword>
<keyword evidence="5 7" id="KW-1133">Transmembrane helix</keyword>
<feature type="transmembrane region" description="Helical" evidence="7">
    <location>
        <begin position="82"/>
        <end position="102"/>
    </location>
</feature>
<feature type="transmembrane region" description="Helical" evidence="7">
    <location>
        <begin position="181"/>
        <end position="202"/>
    </location>
</feature>
<dbReference type="SMART" id="SM00014">
    <property type="entry name" value="acidPPc"/>
    <property type="match status" value="1"/>
</dbReference>
<evidence type="ECO:0000256" key="6">
    <source>
        <dbReference type="ARBA" id="ARBA00023136"/>
    </source>
</evidence>
<comment type="subcellular location">
    <subcellularLocation>
        <location evidence="1">Cell membrane</location>
        <topology evidence="1">Multi-pass membrane protein</topology>
    </subcellularLocation>
</comment>
<keyword evidence="2" id="KW-1003">Cell membrane</keyword>
<evidence type="ECO:0000256" key="3">
    <source>
        <dbReference type="ARBA" id="ARBA00022692"/>
    </source>
</evidence>
<keyword evidence="10" id="KW-1185">Reference proteome</keyword>
<evidence type="ECO:0000313" key="10">
    <source>
        <dbReference type="Proteomes" id="UP001597118"/>
    </source>
</evidence>
<dbReference type="Proteomes" id="UP001597118">
    <property type="component" value="Unassembled WGS sequence"/>
</dbReference>
<feature type="transmembrane region" description="Helical" evidence="7">
    <location>
        <begin position="156"/>
        <end position="175"/>
    </location>
</feature>
<evidence type="ECO:0000256" key="2">
    <source>
        <dbReference type="ARBA" id="ARBA00022475"/>
    </source>
</evidence>
<proteinExistence type="predicted"/>